<dbReference type="Pfam" id="PF04075">
    <property type="entry name" value="F420H2_quin_red"/>
    <property type="match status" value="1"/>
</dbReference>
<evidence type="ECO:0000313" key="1">
    <source>
        <dbReference type="EMBL" id="MTD15460.1"/>
    </source>
</evidence>
<dbReference type="AlphaFoldDB" id="A0A7K1FN01"/>
<accession>A0A7K1FN01</accession>
<name>A0A7K1FN01_9ACTN</name>
<gene>
    <name evidence="1" type="ORF">GIS00_16110</name>
</gene>
<dbReference type="EMBL" id="WLYK01000006">
    <property type="protein sequence ID" value="MTD15460.1"/>
    <property type="molecule type" value="Genomic_DNA"/>
</dbReference>
<sequence>MTMTSSRYIRPARMDGVFNRLVGWLARRGISLAGSRQLSVQGRTSGEWRSTPVNPMTLDGVRYLVSPRGITQWVRNIRVSGTGRLTKGRAVEEFRAVEVADADKPAILRAYLKAWKWEVGRFFENLDEHASDERLLQEAPGFPVFRIEQI</sequence>
<proteinExistence type="predicted"/>
<dbReference type="RefSeq" id="WP_154769462.1">
    <property type="nucleotide sequence ID" value="NZ_WLYK01000006.1"/>
</dbReference>
<dbReference type="Gene3D" id="2.30.110.10">
    <property type="entry name" value="Electron Transport, Fmn-binding Protein, Chain A"/>
    <property type="match status" value="1"/>
</dbReference>
<dbReference type="GO" id="GO:0016491">
    <property type="term" value="F:oxidoreductase activity"/>
    <property type="evidence" value="ECO:0007669"/>
    <property type="project" value="InterPro"/>
</dbReference>
<dbReference type="InterPro" id="IPR012349">
    <property type="entry name" value="Split_barrel_FMN-bd"/>
</dbReference>
<evidence type="ECO:0000313" key="2">
    <source>
        <dbReference type="Proteomes" id="UP000460221"/>
    </source>
</evidence>
<dbReference type="Proteomes" id="UP000460221">
    <property type="component" value="Unassembled WGS sequence"/>
</dbReference>
<keyword evidence="2" id="KW-1185">Reference proteome</keyword>
<dbReference type="InterPro" id="IPR004378">
    <property type="entry name" value="F420H2_quin_Rdtase"/>
</dbReference>
<reference evidence="1 2" key="1">
    <citation type="submission" date="2019-11" db="EMBL/GenBank/DDBJ databases">
        <authorList>
            <person name="Jiang L.-Q."/>
        </authorList>
    </citation>
    <scope>NUCLEOTIDE SEQUENCE [LARGE SCALE GENOMIC DNA]</scope>
    <source>
        <strain evidence="1 2">YIM 132087</strain>
    </source>
</reference>
<organism evidence="1 2">
    <name type="scientific">Nakamurella alba</name>
    <dbReference type="NCBI Taxonomy" id="2665158"/>
    <lineage>
        <taxon>Bacteria</taxon>
        <taxon>Bacillati</taxon>
        <taxon>Actinomycetota</taxon>
        <taxon>Actinomycetes</taxon>
        <taxon>Nakamurellales</taxon>
        <taxon>Nakamurellaceae</taxon>
        <taxon>Nakamurella</taxon>
    </lineage>
</organism>
<comment type="caution">
    <text evidence="1">The sequence shown here is derived from an EMBL/GenBank/DDBJ whole genome shotgun (WGS) entry which is preliminary data.</text>
</comment>
<protein>
    <submittedName>
        <fullName evidence="1">DUF385 domain-containing protein</fullName>
    </submittedName>
</protein>